<proteinExistence type="predicted"/>
<sequence>MLSCLLLKCLLVHQCVLQLKGCLQIQLYWVSTNPLMEIENLYGSTQGGTSLYLRAVGFDSIISNNIIQVGTYSCIIDETYVKDQELSCKTIAPALNDNQLQNLVVTVEVPGQQISVCTSQKNKCLFSYIKEKSPYLHYLIPNIGFANSVLFSKGSWTIIGEENNEIEKILIGQEFCRKSQYRLLNSRMISNEDVISCQLPENLISQTYQVKMETRRGNFLQQKAFKLLPIISSLSEKEEMVDSYHLKINGYGFKSGLTENQVQLSGTNVLIKVLEAQINQLKVEIPKVTDQTILDILSNQDSVFISGTGLFHTKYDLRGITTQYSNCDIFRNEIIQESQILKDRIIQNGVYSQPDYIDEIDSQYGQYFRGFIKATATGEYQFLLAADDCATFYIQTTETLKTTRTESPNAQSFKSTQYRNYWGEQLWDNTKNVNSISQTIILEENQYYYIEIFHLNTEGKGFLTLSMNLNINQVSTTNTKQSQLFQVKTTYTPKYEILQMDIYNSIENMLLSENFKLTFQGVNQDINNFSFITQDISFSFTYDQIQEAFLTCCNYITQVQINKLDNLGQVVDDSFETYAGHQYIITFLSHRGNVEERSLPEIITQQSQLIFNVQTIQEPLDPISGFFKLSLQYQSKVYNFVNENNSSELSYNVDSNILEQNFYKITGQKPIVWNEGRAQDGWIWNILFSTCQITIQSFQQIENNLVSGNGNVQLDVSNLKSCNSQFYEPIPALQLFTFGRRPQIQVSTSEGQGACQQQGVCDFSFQEDDQFMLQSFTISNEIMQLNFIILSQNLLNLNANEFTIEFRGALCLDISKISSDISVLKLTCKLETQNSKVVQESGLNQYPIIYHVIYGYIKIDTKIAAINTYILIESVTPNSGSPDGGAEIVILGSGFPKDLSRKFQLQMGSTKIIPLEISNTKIVFIHPSGNDGKITIEYNGITQNDLSFIYDETLKISISSLDIYQIIPTYRGVVKITGKNFGTVVEDVKAFIQNQELKVINVQDQLMSVQFNKNLDISSNNVIQVYRRNYGRSTSIGTSNVNIMNIALNVTSVGTVVDGYVQTLIEGGTNLQITGTNLDSVSAVVFGKDNPTVCTRMNKNQTYINCRSPPNIFKRQTDQIYVIHEFKYQTTCSKCIVKYSRTYIQITQILIGSGNIIVNNLEYKIRYLQLWSEEAKSQENNPLLYYKQVQQMDPLLFYEIKNITTLDFNPGQALVILASLNCKLNFFQIYNLLKVVQQLQKEKGNQ</sequence>
<evidence type="ECO:0000313" key="4">
    <source>
        <dbReference type="EMBL" id="CAD8126745.1"/>
    </source>
</evidence>
<evidence type="ECO:0000313" key="5">
    <source>
        <dbReference type="Proteomes" id="UP000692954"/>
    </source>
</evidence>
<dbReference type="PROSITE" id="PS51820">
    <property type="entry name" value="PA14"/>
    <property type="match status" value="1"/>
</dbReference>
<dbReference type="Pfam" id="PF01833">
    <property type="entry name" value="TIG"/>
    <property type="match status" value="2"/>
</dbReference>
<dbReference type="InterPro" id="IPR052387">
    <property type="entry name" value="Fibrocystin"/>
</dbReference>
<dbReference type="AlphaFoldDB" id="A0A8S1RIW1"/>
<gene>
    <name evidence="4" type="ORF">PSON_ATCC_30995.1.T1700043</name>
</gene>
<dbReference type="EMBL" id="CAJJDN010000170">
    <property type="protein sequence ID" value="CAD8126745.1"/>
    <property type="molecule type" value="Genomic_DNA"/>
</dbReference>
<evidence type="ECO:0000256" key="2">
    <source>
        <dbReference type="SAM" id="SignalP"/>
    </source>
</evidence>
<dbReference type="Pfam" id="PF07691">
    <property type="entry name" value="PA14"/>
    <property type="match status" value="1"/>
</dbReference>
<evidence type="ECO:0000259" key="3">
    <source>
        <dbReference type="PROSITE" id="PS51820"/>
    </source>
</evidence>
<feature type="signal peptide" evidence="2">
    <location>
        <begin position="1"/>
        <end position="17"/>
    </location>
</feature>
<comment type="caution">
    <text evidence="4">The sequence shown here is derived from an EMBL/GenBank/DDBJ whole genome shotgun (WGS) entry which is preliminary data.</text>
</comment>
<reference evidence="4" key="1">
    <citation type="submission" date="2021-01" db="EMBL/GenBank/DDBJ databases">
        <authorList>
            <consortium name="Genoscope - CEA"/>
            <person name="William W."/>
        </authorList>
    </citation>
    <scope>NUCLEOTIDE SEQUENCE</scope>
</reference>
<accession>A0A8S1RIW1</accession>
<dbReference type="InterPro" id="IPR002909">
    <property type="entry name" value="IPT_dom"/>
</dbReference>
<feature type="domain" description="PA14" evidence="3">
    <location>
        <begin position="315"/>
        <end position="483"/>
    </location>
</feature>
<feature type="chain" id="PRO_5035856941" description="PA14 domain-containing protein" evidence="2">
    <location>
        <begin position="18"/>
        <end position="1246"/>
    </location>
</feature>
<evidence type="ECO:0000256" key="1">
    <source>
        <dbReference type="ARBA" id="ARBA00022729"/>
    </source>
</evidence>
<organism evidence="4 5">
    <name type="scientific">Paramecium sonneborni</name>
    <dbReference type="NCBI Taxonomy" id="65129"/>
    <lineage>
        <taxon>Eukaryota</taxon>
        <taxon>Sar</taxon>
        <taxon>Alveolata</taxon>
        <taxon>Ciliophora</taxon>
        <taxon>Intramacronucleata</taxon>
        <taxon>Oligohymenophorea</taxon>
        <taxon>Peniculida</taxon>
        <taxon>Parameciidae</taxon>
        <taxon>Paramecium</taxon>
    </lineage>
</organism>
<keyword evidence="5" id="KW-1185">Reference proteome</keyword>
<dbReference type="Proteomes" id="UP000692954">
    <property type="component" value="Unassembled WGS sequence"/>
</dbReference>
<dbReference type="PANTHER" id="PTHR46769:SF2">
    <property type="entry name" value="FIBROCYSTIN-L ISOFORM 2 PRECURSOR-RELATED"/>
    <property type="match status" value="1"/>
</dbReference>
<keyword evidence="1 2" id="KW-0732">Signal</keyword>
<dbReference type="OrthoDB" id="446578at2759"/>
<dbReference type="InterPro" id="IPR037524">
    <property type="entry name" value="PA14/GLEYA"/>
</dbReference>
<protein>
    <recommendedName>
        <fullName evidence="3">PA14 domain-containing protein</fullName>
    </recommendedName>
</protein>
<name>A0A8S1RIW1_9CILI</name>
<dbReference type="CDD" id="cd00102">
    <property type="entry name" value="IPT"/>
    <property type="match status" value="1"/>
</dbReference>
<dbReference type="InterPro" id="IPR011658">
    <property type="entry name" value="PA14_dom"/>
</dbReference>
<dbReference type="CDD" id="cd00603">
    <property type="entry name" value="IPT_PCSR"/>
    <property type="match status" value="2"/>
</dbReference>
<dbReference type="PANTHER" id="PTHR46769">
    <property type="entry name" value="POLYCYSTIC KIDNEY AND HEPATIC DISEASE 1 (AUTOSOMAL RECESSIVE)-LIKE 1"/>
    <property type="match status" value="1"/>
</dbReference>